<feature type="region of interest" description="Disordered" evidence="1">
    <location>
        <begin position="40"/>
        <end position="97"/>
    </location>
</feature>
<dbReference type="EMBL" id="JAYMYQ010000006">
    <property type="protein sequence ID" value="KAK7323987.1"/>
    <property type="molecule type" value="Genomic_DNA"/>
</dbReference>
<gene>
    <name evidence="3" type="ORF">VNO77_27491</name>
    <name evidence="4" type="ORF">VNO77_27496</name>
    <name evidence="2" type="ORF">VNO77_49363</name>
</gene>
<evidence type="ECO:0000313" key="2">
    <source>
        <dbReference type="EMBL" id="KAK7296903.1"/>
    </source>
</evidence>
<keyword evidence="5" id="KW-1185">Reference proteome</keyword>
<evidence type="ECO:0000313" key="3">
    <source>
        <dbReference type="EMBL" id="KAK7323987.1"/>
    </source>
</evidence>
<name>A0AAN9KX24_CANGL</name>
<sequence>MLDHSRWKIITIFPPLPNDHCHNQRILHKIAISCHSQGPFSEQLSTDGRAPSSSQPIDIPLYNSNDSSFPSTRTPSSFHPSFALDEDNTSPSAAATTPLRKVTISLVPLIPSYSR</sequence>
<comment type="caution">
    <text evidence="4">The sequence shown here is derived from an EMBL/GenBank/DDBJ whole genome shotgun (WGS) entry which is preliminary data.</text>
</comment>
<evidence type="ECO:0000256" key="1">
    <source>
        <dbReference type="SAM" id="MobiDB-lite"/>
    </source>
</evidence>
<dbReference type="Proteomes" id="UP001367508">
    <property type="component" value="Unassembled WGS sequence"/>
</dbReference>
<feature type="compositionally biased region" description="Polar residues" evidence="1">
    <location>
        <begin position="40"/>
        <end position="66"/>
    </location>
</feature>
<protein>
    <submittedName>
        <fullName evidence="4">Uncharacterized protein</fullName>
    </submittedName>
</protein>
<organism evidence="4 5">
    <name type="scientific">Canavalia gladiata</name>
    <name type="common">Sword bean</name>
    <name type="synonym">Dolichos gladiatus</name>
    <dbReference type="NCBI Taxonomy" id="3824"/>
    <lineage>
        <taxon>Eukaryota</taxon>
        <taxon>Viridiplantae</taxon>
        <taxon>Streptophyta</taxon>
        <taxon>Embryophyta</taxon>
        <taxon>Tracheophyta</taxon>
        <taxon>Spermatophyta</taxon>
        <taxon>Magnoliopsida</taxon>
        <taxon>eudicotyledons</taxon>
        <taxon>Gunneridae</taxon>
        <taxon>Pentapetalae</taxon>
        <taxon>rosids</taxon>
        <taxon>fabids</taxon>
        <taxon>Fabales</taxon>
        <taxon>Fabaceae</taxon>
        <taxon>Papilionoideae</taxon>
        <taxon>50 kb inversion clade</taxon>
        <taxon>NPAAA clade</taxon>
        <taxon>indigoferoid/millettioid clade</taxon>
        <taxon>Phaseoleae</taxon>
        <taxon>Canavalia</taxon>
    </lineage>
</organism>
<reference evidence="4 5" key="1">
    <citation type="submission" date="2024-01" db="EMBL/GenBank/DDBJ databases">
        <title>The genomes of 5 underutilized Papilionoideae crops provide insights into root nodulation and disease resistanc.</title>
        <authorList>
            <person name="Jiang F."/>
        </authorList>
    </citation>
    <scope>NUCLEOTIDE SEQUENCE [LARGE SCALE GENOMIC DNA]</scope>
    <source>
        <strain evidence="4">LVBAO_FW01</strain>
        <tissue evidence="4">Leaves</tissue>
    </source>
</reference>
<proteinExistence type="predicted"/>
<evidence type="ECO:0000313" key="5">
    <source>
        <dbReference type="Proteomes" id="UP001367508"/>
    </source>
</evidence>
<dbReference type="AlphaFoldDB" id="A0AAN9KX24"/>
<dbReference type="EMBL" id="JAYMYQ010000006">
    <property type="protein sequence ID" value="KAK7323992.1"/>
    <property type="molecule type" value="Genomic_DNA"/>
</dbReference>
<evidence type="ECO:0000313" key="4">
    <source>
        <dbReference type="EMBL" id="KAK7323992.1"/>
    </source>
</evidence>
<dbReference type="EMBL" id="JAYMYQ010000058">
    <property type="protein sequence ID" value="KAK7296903.1"/>
    <property type="molecule type" value="Genomic_DNA"/>
</dbReference>
<feature type="compositionally biased region" description="Low complexity" evidence="1">
    <location>
        <begin position="67"/>
        <end position="82"/>
    </location>
</feature>
<accession>A0AAN9KX24</accession>